<evidence type="ECO:0000259" key="6">
    <source>
        <dbReference type="Pfam" id="PF01343"/>
    </source>
</evidence>
<dbReference type="GO" id="GO:0006508">
    <property type="term" value="P:proteolysis"/>
    <property type="evidence" value="ECO:0007669"/>
    <property type="project" value="UniProtKB-KW"/>
</dbReference>
<dbReference type="SUPFAM" id="SSF52096">
    <property type="entry name" value="ClpP/crotonase"/>
    <property type="match status" value="2"/>
</dbReference>
<dbReference type="InterPro" id="IPR029045">
    <property type="entry name" value="ClpP/crotonase-like_dom_sf"/>
</dbReference>
<evidence type="ECO:0000256" key="3">
    <source>
        <dbReference type="ARBA" id="ARBA00022801"/>
    </source>
</evidence>
<reference evidence="7" key="1">
    <citation type="submission" date="2021-01" db="EMBL/GenBank/DDBJ databases">
        <authorList>
            <person name="Corre E."/>
            <person name="Pelletier E."/>
            <person name="Niang G."/>
            <person name="Scheremetjew M."/>
            <person name="Finn R."/>
            <person name="Kale V."/>
            <person name="Holt S."/>
            <person name="Cochrane G."/>
            <person name="Meng A."/>
            <person name="Brown T."/>
            <person name="Cohen L."/>
        </authorList>
    </citation>
    <scope>NUCLEOTIDE SEQUENCE</scope>
    <source>
        <strain evidence="7">SAG 36.94</strain>
    </source>
</reference>
<feature type="compositionally biased region" description="Basic and acidic residues" evidence="5">
    <location>
        <begin position="347"/>
        <end position="357"/>
    </location>
</feature>
<dbReference type="Pfam" id="PF01343">
    <property type="entry name" value="Peptidase_S49"/>
    <property type="match status" value="2"/>
</dbReference>
<dbReference type="CDD" id="cd07023">
    <property type="entry name" value="S49_Sppa_N_C"/>
    <property type="match status" value="1"/>
</dbReference>
<organism evidence="7">
    <name type="scientific">Compsopogon caeruleus</name>
    <dbReference type="NCBI Taxonomy" id="31354"/>
    <lineage>
        <taxon>Eukaryota</taxon>
        <taxon>Rhodophyta</taxon>
        <taxon>Compsopogonophyceae</taxon>
        <taxon>Compsopogonales</taxon>
        <taxon>Compsopogonaceae</taxon>
        <taxon>Compsopogon</taxon>
    </lineage>
</organism>
<proteinExistence type="inferred from homology"/>
<protein>
    <recommendedName>
        <fullName evidence="6">Peptidase S49 domain-containing protein</fullName>
    </recommendedName>
</protein>
<feature type="domain" description="Peptidase S49" evidence="6">
    <location>
        <begin position="450"/>
        <end position="599"/>
    </location>
</feature>
<keyword evidence="4" id="KW-0720">Serine protease</keyword>
<sequence>MYHCSSAYVIAPLSLPLRNVVVVPGLQTSLRFRLSPRVLRSRRAVVALASSSSATNPSTDRDPRAAARDAAIARLADQGMAFRPVGSFGGRILRSIRMFFTIWNRIKKGSVLLLEPFGPLPDRLPARSFLSNLGRTSSPPPTLTELTESLRKAAHDPRVESVYIRLTQPLTCGYAKLEELRRHLDYVRASGKLVRVYMESGSEKEYFLTLSADRVFLAPESGLSIRGFRVGASFVRGVLDKVGIKAEVQRFGKYKSAGDQLGRYDMSEAQREVLNSLLELRYGSWVEAVAEVTGKSQTEVEAWIEEAPLQSEAFAIPGWVSAIAYEGEILRNPKLDVTEPRTNAQSDEEKEKQRREEDKFKFRAVRTNQYCRVKDSTLGIAGKPVVAIIRANGAINTGKSTSSSLGCDTLIEQVRQAGKRKDVKAIILRIDSPGGSALASDLMWGELRAVREKKPIIASMVDVAASGGYYIAMACNRIVCERSTITGSVGVVTAKLSLGELYQRVGLQREDISKGAYAELDTEYRALNEDEGRYFERGALQAYKRFVAKAASSRGLAEEDMERMAQGRVWAGSQALTNGLADVEGGFWKAVEIAKQESGIAEDQRVRLVEFRSFLPPSPLSVLRGSASSSSATTLLASLASLAKPEILAMSDVDASLGGEPSPVDSYLLSKLRTGDGAEGILRVFSELMSRAFQ</sequence>
<feature type="domain" description="Peptidase S49" evidence="6">
    <location>
        <begin position="189"/>
        <end position="309"/>
    </location>
</feature>
<dbReference type="InterPro" id="IPR047217">
    <property type="entry name" value="S49_SppA_67K_type_N"/>
</dbReference>
<name>A0A7S1TAP7_9RHOD</name>
<dbReference type="GO" id="GO:0008236">
    <property type="term" value="F:serine-type peptidase activity"/>
    <property type="evidence" value="ECO:0007669"/>
    <property type="project" value="UniProtKB-KW"/>
</dbReference>
<accession>A0A7S1TAP7</accession>
<dbReference type="EMBL" id="HBGH01004619">
    <property type="protein sequence ID" value="CAD9230478.1"/>
    <property type="molecule type" value="Transcribed_RNA"/>
</dbReference>
<dbReference type="AlphaFoldDB" id="A0A7S1TAP7"/>
<dbReference type="InterPro" id="IPR002142">
    <property type="entry name" value="Peptidase_S49"/>
</dbReference>
<evidence type="ECO:0000256" key="1">
    <source>
        <dbReference type="ARBA" id="ARBA00008683"/>
    </source>
</evidence>
<evidence type="ECO:0000256" key="4">
    <source>
        <dbReference type="ARBA" id="ARBA00022825"/>
    </source>
</evidence>
<comment type="similarity">
    <text evidence="1">Belongs to the peptidase S49 family.</text>
</comment>
<dbReference type="CDD" id="cd07018">
    <property type="entry name" value="S49_SppA_67K_type"/>
    <property type="match status" value="1"/>
</dbReference>
<evidence type="ECO:0000313" key="7">
    <source>
        <dbReference type="EMBL" id="CAD9230478.1"/>
    </source>
</evidence>
<feature type="region of interest" description="Disordered" evidence="5">
    <location>
        <begin position="336"/>
        <end position="357"/>
    </location>
</feature>
<dbReference type="Gene3D" id="6.20.330.10">
    <property type="match status" value="1"/>
</dbReference>
<dbReference type="Gene3D" id="3.90.226.10">
    <property type="entry name" value="2-enoyl-CoA Hydratase, Chain A, domain 1"/>
    <property type="match status" value="2"/>
</dbReference>
<dbReference type="NCBIfam" id="TIGR00706">
    <property type="entry name" value="SppA_dom"/>
    <property type="match status" value="1"/>
</dbReference>
<dbReference type="InterPro" id="IPR004635">
    <property type="entry name" value="Pept_S49_SppA"/>
</dbReference>
<dbReference type="Gene3D" id="3.40.1750.10">
    <property type="entry name" value="peptide peptidase (sppa) like domain"/>
    <property type="match status" value="1"/>
</dbReference>
<dbReference type="PANTHER" id="PTHR33209:SF1">
    <property type="entry name" value="PEPTIDASE S49 DOMAIN-CONTAINING PROTEIN"/>
    <property type="match status" value="1"/>
</dbReference>
<dbReference type="InterPro" id="IPR047272">
    <property type="entry name" value="S49_SppA_C"/>
</dbReference>
<evidence type="ECO:0000256" key="5">
    <source>
        <dbReference type="SAM" id="MobiDB-lite"/>
    </source>
</evidence>
<keyword evidence="2" id="KW-0645">Protease</keyword>
<keyword evidence="3" id="KW-0378">Hydrolase</keyword>
<dbReference type="PANTHER" id="PTHR33209">
    <property type="entry name" value="PROTEASE 4"/>
    <property type="match status" value="1"/>
</dbReference>
<gene>
    <name evidence="7" type="ORF">CCAE0312_LOCUS2531</name>
</gene>
<evidence type="ECO:0000256" key="2">
    <source>
        <dbReference type="ARBA" id="ARBA00022670"/>
    </source>
</evidence>